<evidence type="ECO:0000259" key="6">
    <source>
        <dbReference type="Pfam" id="PF25954"/>
    </source>
</evidence>
<evidence type="ECO:0000259" key="7">
    <source>
        <dbReference type="Pfam" id="PF25967"/>
    </source>
</evidence>
<dbReference type="InterPro" id="IPR058627">
    <property type="entry name" value="MdtA-like_C"/>
</dbReference>
<accession>A0A5B8NTG6</accession>
<evidence type="ECO:0000256" key="1">
    <source>
        <dbReference type="ARBA" id="ARBA00004196"/>
    </source>
</evidence>
<keyword evidence="4" id="KW-0812">Transmembrane</keyword>
<evidence type="ECO:0000256" key="2">
    <source>
        <dbReference type="ARBA" id="ARBA00023054"/>
    </source>
</evidence>
<keyword evidence="4" id="KW-0472">Membrane</keyword>
<dbReference type="Gene3D" id="2.40.30.170">
    <property type="match status" value="1"/>
</dbReference>
<evidence type="ECO:0000256" key="4">
    <source>
        <dbReference type="SAM" id="Phobius"/>
    </source>
</evidence>
<dbReference type="Pfam" id="PF25954">
    <property type="entry name" value="Beta-barrel_RND_2"/>
    <property type="match status" value="1"/>
</dbReference>
<dbReference type="Pfam" id="PF25881">
    <property type="entry name" value="HH_YBHG"/>
    <property type="match status" value="1"/>
</dbReference>
<dbReference type="Gene3D" id="1.10.287.470">
    <property type="entry name" value="Helix hairpin bin"/>
    <property type="match status" value="2"/>
</dbReference>
<protein>
    <submittedName>
        <fullName evidence="8">HlyD family efflux transporter periplasmic adaptor subunit</fullName>
    </submittedName>
</protein>
<organism evidence="8 9">
    <name type="scientific">Euhalothece natronophila Z-M001</name>
    <dbReference type="NCBI Taxonomy" id="522448"/>
    <lineage>
        <taxon>Bacteria</taxon>
        <taxon>Bacillati</taxon>
        <taxon>Cyanobacteriota</taxon>
        <taxon>Cyanophyceae</taxon>
        <taxon>Oscillatoriophycideae</taxon>
        <taxon>Chroococcales</taxon>
        <taxon>Halothecacae</taxon>
        <taxon>Halothece cluster</taxon>
        <taxon>Euhalothece</taxon>
    </lineage>
</organism>
<dbReference type="InterPro" id="IPR050465">
    <property type="entry name" value="UPF0194_transport"/>
</dbReference>
<feature type="domain" description="YbhG-like alpha-helical hairpin" evidence="5">
    <location>
        <begin position="158"/>
        <end position="247"/>
    </location>
</feature>
<dbReference type="PRINTS" id="PR01490">
    <property type="entry name" value="RTXTOXIND"/>
</dbReference>
<evidence type="ECO:0000256" key="3">
    <source>
        <dbReference type="SAM" id="Coils"/>
    </source>
</evidence>
<dbReference type="Gene3D" id="2.40.50.100">
    <property type="match status" value="1"/>
</dbReference>
<dbReference type="Proteomes" id="UP000318453">
    <property type="component" value="Chromosome"/>
</dbReference>
<evidence type="ECO:0000313" key="8">
    <source>
        <dbReference type="EMBL" id="QDZ41330.1"/>
    </source>
</evidence>
<dbReference type="AlphaFoldDB" id="A0A5B8NTG6"/>
<comment type="subcellular location">
    <subcellularLocation>
        <location evidence="1">Cell envelope</location>
    </subcellularLocation>
</comment>
<feature type="transmembrane region" description="Helical" evidence="4">
    <location>
        <begin position="12"/>
        <end position="34"/>
    </location>
</feature>
<dbReference type="Pfam" id="PF25967">
    <property type="entry name" value="RND-MFP_C"/>
    <property type="match status" value="1"/>
</dbReference>
<dbReference type="GO" id="GO:0030313">
    <property type="term" value="C:cell envelope"/>
    <property type="evidence" value="ECO:0007669"/>
    <property type="project" value="UniProtKB-SubCell"/>
</dbReference>
<feature type="domain" description="Multidrug resistance protein MdtA-like C-terminal permuted SH3" evidence="7">
    <location>
        <begin position="408"/>
        <end position="464"/>
    </location>
</feature>
<dbReference type="EMBL" id="CP042326">
    <property type="protein sequence ID" value="QDZ41330.1"/>
    <property type="molecule type" value="Genomic_DNA"/>
</dbReference>
<dbReference type="KEGG" id="enn:FRE64_16115"/>
<dbReference type="Gene3D" id="2.40.420.20">
    <property type="match status" value="1"/>
</dbReference>
<keyword evidence="2 3" id="KW-0175">Coiled coil</keyword>
<dbReference type="InterPro" id="IPR059052">
    <property type="entry name" value="HH_YbhG-like"/>
</dbReference>
<keyword evidence="4" id="KW-1133">Transmembrane helix</keyword>
<evidence type="ECO:0000313" key="9">
    <source>
        <dbReference type="Proteomes" id="UP000318453"/>
    </source>
</evidence>
<dbReference type="RefSeq" id="WP_146297164.1">
    <property type="nucleotide sequence ID" value="NZ_CP042326.1"/>
</dbReference>
<name>A0A5B8NTG6_9CHRO</name>
<reference evidence="8 9" key="1">
    <citation type="submission" date="2019-08" db="EMBL/GenBank/DDBJ databases">
        <title>Carotenoids and Carotenoid Binding Proteins in the Halophilic Cyanobacterium Euhalothece sp. ZM00.</title>
        <authorList>
            <person name="Cho S.M."/>
            <person name="Song J.Y."/>
            <person name="Park Y.-I."/>
        </authorList>
    </citation>
    <scope>NUCLEOTIDE SEQUENCE [LARGE SCALE GENOMIC DNA]</scope>
    <source>
        <strain evidence="8 9">Z-M001</strain>
    </source>
</reference>
<feature type="domain" description="CusB-like beta-barrel" evidence="6">
    <location>
        <begin position="329"/>
        <end position="402"/>
    </location>
</feature>
<gene>
    <name evidence="8" type="ORF">FRE64_16115</name>
</gene>
<dbReference type="PANTHER" id="PTHR32347">
    <property type="entry name" value="EFFLUX SYSTEM COMPONENT YKNX-RELATED"/>
    <property type="match status" value="1"/>
</dbReference>
<dbReference type="SUPFAM" id="SSF111369">
    <property type="entry name" value="HlyD-like secretion proteins"/>
    <property type="match status" value="3"/>
</dbReference>
<evidence type="ECO:0000259" key="5">
    <source>
        <dbReference type="Pfam" id="PF25881"/>
    </source>
</evidence>
<keyword evidence="9" id="KW-1185">Reference proteome</keyword>
<sequence>MQFLKFDKINRSFLWLVAIVTVGASTVAITTYLITRGRQDYNLEELTVTVERQNLQLQIEASGTVQPLQSVNMSPKTAGRIEELYVEQGDAVERGEAIARMEDQQLQAQVEQAQANLEEALAQLAQARAGSRSEEIEQANASLQQAQARLSEAQARIPENLNQLQSQVEAAQSRYELAQQRLNRNETLLAEGAISQDRFDELRSEYRNAEANLGEARQRLQQARNTDRPEIERLQAEVAQARANLQQVQSGSRQEEIERLEAAVRSARGRLREAEIQREDTIIRAPFTGIISQKYATEGSFVTPTTSASSTAAATSTSIVALANGLEVLAKVPEIDVTSLEAGQLVEIIADAFPDQRFEGQIQLIAPEAVVEDNVTSFEVKIELLSGLEQLRSGMNVDVTFLGDETEALVIPTVAVVTQDGETGVMVLNEEEEPEFQPVTLGSTIENQTQVLDGLEERDRVFIDLPQEFMSNR</sequence>
<dbReference type="InterPro" id="IPR058792">
    <property type="entry name" value="Beta-barrel_RND_2"/>
</dbReference>
<proteinExistence type="predicted"/>
<dbReference type="OrthoDB" id="505602at2"/>
<feature type="coiled-coil region" evidence="3">
    <location>
        <begin position="103"/>
        <end position="277"/>
    </location>
</feature>
<dbReference type="PANTHER" id="PTHR32347:SF14">
    <property type="entry name" value="EFFLUX SYSTEM COMPONENT YKNX-RELATED"/>
    <property type="match status" value="1"/>
</dbReference>